<dbReference type="SMART" id="SM00989">
    <property type="entry name" value="V4R"/>
    <property type="match status" value="1"/>
</dbReference>
<dbReference type="RefSeq" id="WP_215658818.1">
    <property type="nucleotide sequence ID" value="NZ_JAJEQE010000029.1"/>
</dbReference>
<dbReference type="PANTHER" id="PTHR35090">
    <property type="entry name" value="DNA-DIRECTED RNA POLYMERASE SUBUNIT I"/>
    <property type="match status" value="1"/>
</dbReference>
<dbReference type="SUPFAM" id="SSF111126">
    <property type="entry name" value="Ligand-binding domain in the NO signalling and Golgi transport"/>
    <property type="match status" value="1"/>
</dbReference>
<evidence type="ECO:0000313" key="3">
    <source>
        <dbReference type="Proteomes" id="UP001299235"/>
    </source>
</evidence>
<accession>A0ABS8EW40</accession>
<dbReference type="PANTHER" id="PTHR35090:SF2">
    <property type="entry name" value="ARSR FAMILY TRANSCRIPTIONAL REGULATOR"/>
    <property type="match status" value="1"/>
</dbReference>
<name>A0ABS8EW40_9FIRM</name>
<keyword evidence="3" id="KW-1185">Reference proteome</keyword>
<dbReference type="Proteomes" id="UP001299235">
    <property type="component" value="Unassembled WGS sequence"/>
</dbReference>
<comment type="caution">
    <text evidence="2">The sequence shown here is derived from an EMBL/GenBank/DDBJ whole genome shotgun (WGS) entry which is preliminary data.</text>
</comment>
<evidence type="ECO:0000313" key="2">
    <source>
        <dbReference type="EMBL" id="MCC2149390.1"/>
    </source>
</evidence>
<proteinExistence type="predicted"/>
<reference evidence="2 3" key="1">
    <citation type="submission" date="2021-10" db="EMBL/GenBank/DDBJ databases">
        <title>Anaerobic single-cell dispensing facilitates the cultivation of human gut bacteria.</title>
        <authorList>
            <person name="Afrizal A."/>
        </authorList>
    </citation>
    <scope>NUCLEOTIDE SEQUENCE [LARGE SCALE GENOMIC DNA]</scope>
    <source>
        <strain evidence="2 3">CLA-AA-H246</strain>
    </source>
</reference>
<evidence type="ECO:0000259" key="1">
    <source>
        <dbReference type="SMART" id="SM00989"/>
    </source>
</evidence>
<dbReference type="InterPro" id="IPR004096">
    <property type="entry name" value="V4R"/>
</dbReference>
<gene>
    <name evidence="2" type="ORF">LKD42_08990</name>
</gene>
<dbReference type="EMBL" id="JAJEQE010000029">
    <property type="protein sequence ID" value="MCC2149390.1"/>
    <property type="molecule type" value="Genomic_DNA"/>
</dbReference>
<dbReference type="Gene3D" id="3.30.1380.20">
    <property type="entry name" value="Trafficking protein particle complex subunit 3"/>
    <property type="match status" value="1"/>
</dbReference>
<organism evidence="2 3">
    <name type="scientific">Hominisplanchenecus faecis</name>
    <dbReference type="NCBI Taxonomy" id="2885351"/>
    <lineage>
        <taxon>Bacteria</taxon>
        <taxon>Bacillati</taxon>
        <taxon>Bacillota</taxon>
        <taxon>Clostridia</taxon>
        <taxon>Lachnospirales</taxon>
        <taxon>Lachnospiraceae</taxon>
        <taxon>Hominisplanchenecus</taxon>
    </lineage>
</organism>
<sequence>MEENVFMTGGKVLTLEDYLQYDAGSRGNLGEELPVMVYRLLEYSLKEELIGQFGKEKQIEIFRNAGRKAGEYFAKKMLNLDQPLDQFVSELQSKMQELKIGVLRIEKVDEESGKIILNVSEDADCSGLPILGETVCNYDEGFIGGILSMYSGKFYTAVEVDCWATGDRVCRFHANIEDEK</sequence>
<dbReference type="Pfam" id="PF02830">
    <property type="entry name" value="V4R"/>
    <property type="match status" value="1"/>
</dbReference>
<dbReference type="InterPro" id="IPR024096">
    <property type="entry name" value="NO_sig/Golgi_transp_ligand-bd"/>
</dbReference>
<protein>
    <submittedName>
        <fullName evidence="2">4-vinyl reductase</fullName>
    </submittedName>
</protein>
<feature type="domain" description="4-vinyl reductase 4VR" evidence="1">
    <location>
        <begin position="114"/>
        <end position="176"/>
    </location>
</feature>